<gene>
    <name evidence="2" type="ORF">SK3146_05104</name>
</gene>
<organism evidence="2 3">
    <name type="scientific">Paenibacillus konkukensis</name>
    <dbReference type="NCBI Taxonomy" id="2020716"/>
    <lineage>
        <taxon>Bacteria</taxon>
        <taxon>Bacillati</taxon>
        <taxon>Bacillota</taxon>
        <taxon>Bacilli</taxon>
        <taxon>Bacillales</taxon>
        <taxon>Paenibacillaceae</taxon>
        <taxon>Paenibacillus</taxon>
    </lineage>
</organism>
<accession>A0ABY4RU88</accession>
<evidence type="ECO:0000256" key="1">
    <source>
        <dbReference type="SAM" id="Phobius"/>
    </source>
</evidence>
<dbReference type="EMBL" id="CP027059">
    <property type="protein sequence ID" value="UQZ85815.1"/>
    <property type="molecule type" value="Genomic_DNA"/>
</dbReference>
<reference evidence="2" key="2">
    <citation type="journal article" date="2021" name="J Anim Sci Technol">
        <title>Complete genome sequence of Paenibacillus konkukensis sp. nov. SK3146 as a potential probiotic strain.</title>
        <authorList>
            <person name="Jung H.I."/>
            <person name="Park S."/>
            <person name="Niu K.M."/>
            <person name="Lee S.W."/>
            <person name="Kothari D."/>
            <person name="Yi K.J."/>
            <person name="Kim S.K."/>
        </authorList>
    </citation>
    <scope>NUCLEOTIDE SEQUENCE</scope>
    <source>
        <strain evidence="2">SK3146</strain>
    </source>
</reference>
<evidence type="ECO:0000313" key="2">
    <source>
        <dbReference type="EMBL" id="UQZ85815.1"/>
    </source>
</evidence>
<protein>
    <submittedName>
        <fullName evidence="2">Uncharacterized protein</fullName>
    </submittedName>
</protein>
<keyword evidence="1" id="KW-0812">Transmembrane</keyword>
<sequence length="125" mass="14433">MGSFHRSRRWVVLVWFVVGLVLFPLTPPISQNVTFEQNVLSPFNETPAFMRVAPESFKITVPALPPPIPWHEQEHRPDPCYLLLLVIYIIFLHSKIPKILKKVVLAPLKYTSDYVAFAYSFPTAR</sequence>
<keyword evidence="3" id="KW-1185">Reference proteome</keyword>
<feature type="transmembrane region" description="Helical" evidence="1">
    <location>
        <begin position="12"/>
        <end position="30"/>
    </location>
</feature>
<name>A0ABY4RU88_9BACL</name>
<proteinExistence type="predicted"/>
<keyword evidence="1" id="KW-1133">Transmembrane helix</keyword>
<dbReference type="RefSeq" id="WP_249861406.1">
    <property type="nucleotide sequence ID" value="NZ_CP027059.1"/>
</dbReference>
<reference evidence="2" key="1">
    <citation type="submission" date="2018-02" db="EMBL/GenBank/DDBJ databases">
        <authorList>
            <person name="Kim S.-K."/>
            <person name="Jung H.-I."/>
            <person name="Lee S.-W."/>
        </authorList>
    </citation>
    <scope>NUCLEOTIDE SEQUENCE</scope>
    <source>
        <strain evidence="2">SK3146</strain>
    </source>
</reference>
<evidence type="ECO:0000313" key="3">
    <source>
        <dbReference type="Proteomes" id="UP001057134"/>
    </source>
</evidence>
<dbReference type="Proteomes" id="UP001057134">
    <property type="component" value="Chromosome"/>
</dbReference>
<keyword evidence="1" id="KW-0472">Membrane</keyword>